<dbReference type="Pfam" id="PF00082">
    <property type="entry name" value="Peptidase_S8"/>
    <property type="match status" value="1"/>
</dbReference>
<accession>A0A5J5UP27</accession>
<feature type="domain" description="PA" evidence="9">
    <location>
        <begin position="255"/>
        <end position="329"/>
    </location>
</feature>
<keyword evidence="2" id="KW-0645">Protease</keyword>
<evidence type="ECO:0000256" key="4">
    <source>
        <dbReference type="ARBA" id="ARBA00022801"/>
    </source>
</evidence>
<dbReference type="FunFam" id="2.60.40.2310:FF:000001">
    <property type="entry name" value="Subtilisin-like protease SBT1.5"/>
    <property type="match status" value="1"/>
</dbReference>
<dbReference type="InterPro" id="IPR041469">
    <property type="entry name" value="Subtilisin-like_FN3"/>
</dbReference>
<dbReference type="GO" id="GO:0006508">
    <property type="term" value="P:proteolysis"/>
    <property type="evidence" value="ECO:0007669"/>
    <property type="project" value="UniProtKB-KW"/>
</dbReference>
<name>A0A5J5UP27_GOSBA</name>
<evidence type="ECO:0000256" key="2">
    <source>
        <dbReference type="ARBA" id="ARBA00022670"/>
    </source>
</evidence>
<evidence type="ECO:0000259" key="10">
    <source>
        <dbReference type="Pfam" id="PF17766"/>
    </source>
</evidence>
<dbReference type="CDD" id="cd02120">
    <property type="entry name" value="PA_subtilisin_like"/>
    <property type="match status" value="1"/>
</dbReference>
<dbReference type="InterPro" id="IPR046450">
    <property type="entry name" value="PA_dom_sf"/>
</dbReference>
<dbReference type="PROSITE" id="PS51892">
    <property type="entry name" value="SUBTILASE"/>
    <property type="match status" value="1"/>
</dbReference>
<dbReference type="SUPFAM" id="SSF52743">
    <property type="entry name" value="Subtilisin-like"/>
    <property type="match status" value="1"/>
</dbReference>
<evidence type="ECO:0000256" key="7">
    <source>
        <dbReference type="PROSITE-ProRule" id="PRU01240"/>
    </source>
</evidence>
<dbReference type="SUPFAM" id="SSF52025">
    <property type="entry name" value="PA domain"/>
    <property type="match status" value="1"/>
</dbReference>
<feature type="domain" description="Subtilisin-like protease fibronectin type-III" evidence="10">
    <location>
        <begin position="500"/>
        <end position="597"/>
    </location>
</feature>
<keyword evidence="5" id="KW-0720">Serine protease</keyword>
<feature type="domain" description="Peptidase S8/S53" evidence="8">
    <location>
        <begin position="65"/>
        <end position="384"/>
    </location>
</feature>
<keyword evidence="6" id="KW-0325">Glycoprotein</keyword>
<proteinExistence type="inferred from homology"/>
<sequence length="600" mass="64196">MVFFGEGVWPESKSFSDEGYGPIPSRWRGSCSRDVGGVVCNRKLIGAKFFNKGYLAFIGVALNNTFKTVRDHEGHGSHTLSTAGGNFVPGASIFGHANGTAKGGSPRARVAAYKVCWPPLVGGNECFDADIIAAFDAAISDGVDVLSVSLGGNPSEFFEDGISIGAFHAVKKDISVVSSAGNSGPDPGTVSNVSPWMFTVGASTLDREFVSYVQLGNNKQLKGASLSSVAMSSRTFYPLISGDKAKAADALAEDAILCQPETIDPKKAKGKILVCVRGISGRTGKGKQALLAGAVGMILVNDRKSGNEVIADPHLLPATHINFTDGNTLFAYINSTRNPTAYITPVETKFGLKPAPVMAAFSSRGPSLIEPSILKPDITAPGVSVLAAFTEFVGPTEDESDNRYDAVLFTIRNFNVMSSCFRIRDDTGNPMLDSSNKRATPFAYGSGHVRPNRAMDPGLVYDLTVNDYLNFLCARGYNQNLLSLFSVKPYACPKSYGVMDLNYPSISVSQLNGSMTVSRTVKNVGSARSTYKARVRSPAGVTVSVKPSTLKFEKIGEVKKFEVKFVLNKSNAKSEDYVFGELLWSDGSHYVRSPIVVKHK</sequence>
<comment type="similarity">
    <text evidence="1 7">Belongs to the peptidase S8 family.</text>
</comment>
<dbReference type="InterPro" id="IPR045051">
    <property type="entry name" value="SBT"/>
</dbReference>
<dbReference type="OrthoDB" id="206201at2759"/>
<evidence type="ECO:0008006" key="13">
    <source>
        <dbReference type="Google" id="ProtNLM"/>
    </source>
</evidence>
<dbReference type="FunFam" id="3.50.30.30:FF:000005">
    <property type="entry name" value="subtilisin-like protease SBT1.5"/>
    <property type="match status" value="1"/>
</dbReference>
<dbReference type="GO" id="GO:0004252">
    <property type="term" value="F:serine-type endopeptidase activity"/>
    <property type="evidence" value="ECO:0007669"/>
    <property type="project" value="InterPro"/>
</dbReference>
<dbReference type="InterPro" id="IPR000209">
    <property type="entry name" value="Peptidase_S8/S53_dom"/>
</dbReference>
<dbReference type="InterPro" id="IPR003137">
    <property type="entry name" value="PA_domain"/>
</dbReference>
<dbReference type="Gene3D" id="3.50.30.30">
    <property type="match status" value="1"/>
</dbReference>
<dbReference type="Gene3D" id="2.60.40.2310">
    <property type="match status" value="1"/>
</dbReference>
<dbReference type="AlphaFoldDB" id="A0A5J5UP27"/>
<dbReference type="Gene3D" id="3.40.50.200">
    <property type="entry name" value="Peptidase S8/S53 domain"/>
    <property type="match status" value="2"/>
</dbReference>
<evidence type="ECO:0000256" key="1">
    <source>
        <dbReference type="ARBA" id="ARBA00011073"/>
    </source>
</evidence>
<keyword evidence="4" id="KW-0378">Hydrolase</keyword>
<dbReference type="EMBL" id="CM018209">
    <property type="protein sequence ID" value="KAB2068419.1"/>
    <property type="molecule type" value="Genomic_DNA"/>
</dbReference>
<reference evidence="12" key="1">
    <citation type="journal article" date="2020" name="Nat. Genet.">
        <title>Genomic diversifications of five Gossypium allopolyploid species and their impact on cotton improvement.</title>
        <authorList>
            <person name="Chen Z.J."/>
            <person name="Sreedasyam A."/>
            <person name="Ando A."/>
            <person name="Song Q."/>
            <person name="De Santiago L.M."/>
            <person name="Hulse-Kemp A.M."/>
            <person name="Ding M."/>
            <person name="Ye W."/>
            <person name="Kirkbride R.C."/>
            <person name="Jenkins J."/>
            <person name="Plott C."/>
            <person name="Lovell J."/>
            <person name="Lin Y.M."/>
            <person name="Vaughn R."/>
            <person name="Liu B."/>
            <person name="Simpson S."/>
            <person name="Scheffler B.E."/>
            <person name="Wen L."/>
            <person name="Saski C.A."/>
            <person name="Grover C.E."/>
            <person name="Hu G."/>
            <person name="Conover J.L."/>
            <person name="Carlson J.W."/>
            <person name="Shu S."/>
            <person name="Boston L.B."/>
            <person name="Williams M."/>
            <person name="Peterson D.G."/>
            <person name="McGee K."/>
            <person name="Jones D.C."/>
            <person name="Wendel J.F."/>
            <person name="Stelly D.M."/>
            <person name="Grimwood J."/>
            <person name="Schmutz J."/>
        </authorList>
    </citation>
    <scope>NUCLEOTIDE SEQUENCE [LARGE SCALE GENOMIC DNA]</scope>
    <source>
        <strain evidence="12">cv. 3-79</strain>
    </source>
</reference>
<dbReference type="InterPro" id="IPR036852">
    <property type="entry name" value="Peptidase_S8/S53_dom_sf"/>
</dbReference>
<keyword evidence="3" id="KW-0732">Signal</keyword>
<evidence type="ECO:0000256" key="3">
    <source>
        <dbReference type="ARBA" id="ARBA00022729"/>
    </source>
</evidence>
<evidence type="ECO:0000259" key="8">
    <source>
        <dbReference type="Pfam" id="PF00082"/>
    </source>
</evidence>
<evidence type="ECO:0000259" key="9">
    <source>
        <dbReference type="Pfam" id="PF02225"/>
    </source>
</evidence>
<comment type="caution">
    <text evidence="7">Lacks conserved residue(s) required for the propagation of feature annotation.</text>
</comment>
<evidence type="ECO:0000256" key="6">
    <source>
        <dbReference type="ARBA" id="ARBA00023180"/>
    </source>
</evidence>
<organism evidence="11 12">
    <name type="scientific">Gossypium barbadense</name>
    <name type="common">Sea Island cotton</name>
    <name type="synonym">Hibiscus barbadensis</name>
    <dbReference type="NCBI Taxonomy" id="3634"/>
    <lineage>
        <taxon>Eukaryota</taxon>
        <taxon>Viridiplantae</taxon>
        <taxon>Streptophyta</taxon>
        <taxon>Embryophyta</taxon>
        <taxon>Tracheophyta</taxon>
        <taxon>Spermatophyta</taxon>
        <taxon>Magnoliopsida</taxon>
        <taxon>eudicotyledons</taxon>
        <taxon>Gunneridae</taxon>
        <taxon>Pentapetalae</taxon>
        <taxon>rosids</taxon>
        <taxon>malvids</taxon>
        <taxon>Malvales</taxon>
        <taxon>Malvaceae</taxon>
        <taxon>Malvoideae</taxon>
        <taxon>Gossypium</taxon>
    </lineage>
</organism>
<evidence type="ECO:0000313" key="11">
    <source>
        <dbReference type="EMBL" id="KAB2068419.1"/>
    </source>
</evidence>
<keyword evidence="12" id="KW-1185">Reference proteome</keyword>
<protein>
    <recommendedName>
        <fullName evidence="13">Subtilisin-like protease fibronectin type-III domain-containing protein</fullName>
    </recommendedName>
</protein>
<gene>
    <name evidence="11" type="ORF">ES319_A08G030400v1</name>
</gene>
<dbReference type="Pfam" id="PF17766">
    <property type="entry name" value="fn3_6"/>
    <property type="match status" value="1"/>
</dbReference>
<evidence type="ECO:0000256" key="5">
    <source>
        <dbReference type="ARBA" id="ARBA00022825"/>
    </source>
</evidence>
<dbReference type="Proteomes" id="UP000327439">
    <property type="component" value="Chromosome A08"/>
</dbReference>
<dbReference type="Pfam" id="PF02225">
    <property type="entry name" value="PA"/>
    <property type="match status" value="1"/>
</dbReference>
<dbReference type="PANTHER" id="PTHR10795">
    <property type="entry name" value="PROPROTEIN CONVERTASE SUBTILISIN/KEXIN"/>
    <property type="match status" value="1"/>
</dbReference>
<evidence type="ECO:0000313" key="12">
    <source>
        <dbReference type="Proteomes" id="UP000327439"/>
    </source>
</evidence>